<evidence type="ECO:0000313" key="1">
    <source>
        <dbReference type="EMBL" id="KAK8487386.1"/>
    </source>
</evidence>
<dbReference type="Proteomes" id="UP001396334">
    <property type="component" value="Unassembled WGS sequence"/>
</dbReference>
<reference evidence="1 2" key="1">
    <citation type="journal article" date="2024" name="G3 (Bethesda)">
        <title>Genome assembly of Hibiscus sabdariffa L. provides insights into metabolisms of medicinal natural products.</title>
        <authorList>
            <person name="Kim T."/>
        </authorList>
    </citation>
    <scope>NUCLEOTIDE SEQUENCE [LARGE SCALE GENOMIC DNA]</scope>
    <source>
        <strain evidence="1">TK-2024</strain>
        <tissue evidence="1">Old leaves</tissue>
    </source>
</reference>
<proteinExistence type="predicted"/>
<gene>
    <name evidence="1" type="ORF">V6N11_030910</name>
</gene>
<keyword evidence="2" id="KW-1185">Reference proteome</keyword>
<accession>A0ABR2A309</accession>
<comment type="caution">
    <text evidence="1">The sequence shown here is derived from an EMBL/GenBank/DDBJ whole genome shotgun (WGS) entry which is preliminary data.</text>
</comment>
<dbReference type="EMBL" id="JBBPBN010000399">
    <property type="protein sequence ID" value="KAK8487386.1"/>
    <property type="molecule type" value="Genomic_DNA"/>
</dbReference>
<sequence>MSPTPVVALNFFTTKDSSSLKQCELGKWDFMEAIYSLCLSKKNLTSGLSRISKRTWMNVKEAGDACRHWWMKEALEF</sequence>
<protein>
    <submittedName>
        <fullName evidence="1">Uncharacterized protein</fullName>
    </submittedName>
</protein>
<evidence type="ECO:0000313" key="2">
    <source>
        <dbReference type="Proteomes" id="UP001396334"/>
    </source>
</evidence>
<name>A0ABR2A309_9ROSI</name>
<organism evidence="1 2">
    <name type="scientific">Hibiscus sabdariffa</name>
    <name type="common">roselle</name>
    <dbReference type="NCBI Taxonomy" id="183260"/>
    <lineage>
        <taxon>Eukaryota</taxon>
        <taxon>Viridiplantae</taxon>
        <taxon>Streptophyta</taxon>
        <taxon>Embryophyta</taxon>
        <taxon>Tracheophyta</taxon>
        <taxon>Spermatophyta</taxon>
        <taxon>Magnoliopsida</taxon>
        <taxon>eudicotyledons</taxon>
        <taxon>Gunneridae</taxon>
        <taxon>Pentapetalae</taxon>
        <taxon>rosids</taxon>
        <taxon>malvids</taxon>
        <taxon>Malvales</taxon>
        <taxon>Malvaceae</taxon>
        <taxon>Malvoideae</taxon>
        <taxon>Hibiscus</taxon>
    </lineage>
</organism>